<organism evidence="1">
    <name type="scientific">Arabidopsis thaliana</name>
    <name type="common">Mouse-ear cress</name>
    <dbReference type="NCBI Taxonomy" id="3702"/>
    <lineage>
        <taxon>Eukaryota</taxon>
        <taxon>Viridiplantae</taxon>
        <taxon>Streptophyta</taxon>
        <taxon>Embryophyta</taxon>
        <taxon>Tracheophyta</taxon>
        <taxon>Spermatophyta</taxon>
        <taxon>Magnoliopsida</taxon>
        <taxon>eudicotyledons</taxon>
        <taxon>Gunneridae</taxon>
        <taxon>Pentapetalae</taxon>
        <taxon>rosids</taxon>
        <taxon>malvids</taxon>
        <taxon>Brassicales</taxon>
        <taxon>Brassicaceae</taxon>
        <taxon>Camelineae</taxon>
        <taxon>Arabidopsis</taxon>
    </lineage>
</organism>
<protein>
    <submittedName>
        <fullName evidence="1">Uncharacterized protein</fullName>
    </submittedName>
</protein>
<reference key="2">
    <citation type="journal article" date="2000" name="Nature">
        <title>Sequence and analysis of chromosome 3 of the plant Arabidopsis thaliana.</title>
        <authorList>
            <consortium name="European Union Chromosome 3 Arabidopsis Sequencing Consortium"/>
            <consortium name="Institute for Genomic Research"/>
            <consortium name="Kazusa DNA Research Institute"/>
            <person name="Salanoubat M."/>
            <person name="Lemcke K."/>
            <person name="Rieger M."/>
            <person name="Ansorge W."/>
            <person name="Unseld M."/>
            <person name="Fartmann B."/>
            <person name="Valle G."/>
            <person name="Blocker H."/>
            <person name="Perez-Alonso M."/>
            <person name="Obermaier B."/>
            <person name="Delseny M."/>
            <person name="Boutry M."/>
            <person name="Grivell L.A."/>
            <person name="Mache R."/>
            <person name="Puigdomenech P."/>
            <person name="De Simone V."/>
            <person name="Choisne N."/>
            <person name="Artiguenave F."/>
            <person name="Robert C."/>
            <person name="Brottier P."/>
            <person name="Wincker P."/>
            <person name="Cattolico L."/>
            <person name="Weissenbach J."/>
            <person name="Saurin W."/>
            <person name="Quetier F."/>
            <person name="Schafer M."/>
            <person name="Muller-Auer S."/>
            <person name="Gabel C."/>
            <person name="Fuchs M."/>
            <person name="Benes V."/>
            <person name="Wurmbach E."/>
            <person name="Drzonek H."/>
            <person name="Erfle H."/>
            <person name="Jordan N."/>
            <person name="Bangert S."/>
            <person name="Wiedelmann R."/>
            <person name="Kranz H."/>
            <person name="Voss H."/>
            <person name="Holland R."/>
            <person name="Brandt P."/>
            <person name="Nyakatura G."/>
            <person name="Vezzi A."/>
            <person name="D'Angelo M."/>
            <person name="Pallavicini A."/>
            <person name="Toppo S."/>
            <person name="Simionati B."/>
            <person name="Conrad A."/>
            <person name="Hornischer K."/>
            <person name="Kauer G."/>
            <person name="Lohnert T.H."/>
            <person name="Nordsiek G."/>
            <person name="Reichelt J."/>
            <person name="Scharfe M."/>
            <person name="Schon O."/>
            <person name="Bargues M."/>
            <person name="Terol J."/>
            <person name="Climent J."/>
            <person name="Navarro P."/>
            <person name="Collado C."/>
            <person name="Perez-Perez A."/>
            <person name="Ottenwalder B."/>
            <person name="Duchemin D."/>
            <person name="Cooke R."/>
            <person name="Laudie M."/>
            <person name="Berger-Llauro C."/>
            <person name="Purnelle B."/>
            <person name="Masuy D."/>
            <person name="de Haan M."/>
            <person name="Maarse A.C."/>
            <person name="Alcaraz J.P."/>
            <person name="Cottet A."/>
            <person name="Casacuberta E."/>
            <person name="Monfort A."/>
            <person name="Argiriou A."/>
            <person name="flores M."/>
            <person name="Liguori R."/>
            <person name="Vitale D."/>
            <person name="Mannhaupt G."/>
            <person name="Haase D."/>
            <person name="Schoof H."/>
            <person name="Rudd S."/>
            <person name="Zaccaria P."/>
            <person name="Mewes H.W."/>
            <person name="Mayer K.F."/>
            <person name="Kaul S."/>
            <person name="Town C.D."/>
            <person name="Koo H.L."/>
            <person name="Tallon L.J."/>
            <person name="Jenkins J."/>
            <person name="Rooney T."/>
            <person name="Rizzo M."/>
            <person name="Walts A."/>
            <person name="Utterback T."/>
            <person name="Fujii C.Y."/>
            <person name="Shea T.P."/>
            <person name="Creasy T.H."/>
            <person name="Haas B."/>
            <person name="Maiti R."/>
            <person name="Wu D."/>
            <person name="Peterson J."/>
            <person name="Van Aken S."/>
            <person name="Pai G."/>
            <person name="Militscher J."/>
            <person name="Sellers P."/>
            <person name="Gill J.E."/>
            <person name="Feldblyum T.V."/>
            <person name="Preuss D."/>
            <person name="Lin X."/>
            <person name="Nierman W.C."/>
            <person name="Salzberg S.L."/>
            <person name="White O."/>
            <person name="Venter J.C."/>
            <person name="Fraser C.M."/>
            <person name="Kaneko T."/>
            <person name="Nakamura Y."/>
            <person name="Sato S."/>
            <person name="Kato T."/>
            <person name="Asamizu E."/>
            <person name="Sasamoto S."/>
            <person name="Kimura T."/>
            <person name="Idesawa K."/>
            <person name="Kawashima K."/>
            <person name="Kishida Y."/>
            <person name="Kiyokawa C."/>
            <person name="Kohara M."/>
            <person name="Matsumoto M."/>
            <person name="Matsuno A."/>
            <person name="Muraki A."/>
            <person name="Nakayama S."/>
            <person name="Nakazaki N."/>
            <person name="Shinpo S."/>
            <person name="Takeuchi C."/>
            <person name="Wada T."/>
            <person name="Watanabe A."/>
            <person name="Yamada M."/>
            <person name="Yasuda M."/>
            <person name="Tabata S."/>
        </authorList>
    </citation>
    <scope>NUCLEOTIDE SEQUENCE [LARGE SCALE GENOMIC DNA]</scope>
    <source>
        <strain>cv. Columbia</strain>
    </source>
</reference>
<accession>Q9LS87</accession>
<name>Q9LS87_ARATH</name>
<dbReference type="AlphaFoldDB" id="Q9LS87"/>
<sequence>MGEKSRFGPKIGGWLFGENSILKYFSAFLSKLTGLTDMVYPNFFKFNLNLNFCSMKTRSVESEKMEQGNEGEWGLGSGWANKKHIFDNFRKVNKLLGKNVEQTHNE</sequence>
<dbReference type="EMBL" id="AB026655">
    <property type="protein sequence ID" value="BAB02095.1"/>
    <property type="molecule type" value="Genomic_DNA"/>
</dbReference>
<proteinExistence type="predicted"/>
<reference evidence="1" key="1">
    <citation type="journal article" date="2000" name="DNA Res.">
        <title>Structural analysis of Arabidopsis thaliana chromosome 3. I. Sequence features of the regions of 4,504,864 bp covered by sixty P1 and TAC clones.</title>
        <authorList>
            <person name="Sato S."/>
            <person name="Nakamura Y."/>
            <person name="Kaneko T."/>
            <person name="Katoh T."/>
            <person name="Asamizu E."/>
            <person name="Tabata S."/>
        </authorList>
    </citation>
    <scope>NUCLEOTIDE SEQUENCE [LARGE SCALE GENOMIC DNA]</scope>
</reference>
<evidence type="ECO:0000313" key="1">
    <source>
        <dbReference type="EMBL" id="BAB02095.1"/>
    </source>
</evidence>